<dbReference type="InterPro" id="IPR012506">
    <property type="entry name" value="TMEM86B-like"/>
</dbReference>
<comment type="caution">
    <text evidence="6">The sequence shown here is derived from an EMBL/GenBank/DDBJ whole genome shotgun (WGS) entry which is preliminary data.</text>
</comment>
<evidence type="ECO:0000256" key="5">
    <source>
        <dbReference type="ARBA" id="ARBA00023136"/>
    </source>
</evidence>
<evidence type="ECO:0000313" key="6">
    <source>
        <dbReference type="EMBL" id="GGG21363.1"/>
    </source>
</evidence>
<evidence type="ECO:0000256" key="3">
    <source>
        <dbReference type="ARBA" id="ARBA00022692"/>
    </source>
</evidence>
<dbReference type="PANTHER" id="PTHR31885">
    <property type="entry name" value="GH04784P"/>
    <property type="match status" value="1"/>
</dbReference>
<evidence type="ECO:0000256" key="2">
    <source>
        <dbReference type="ARBA" id="ARBA00007375"/>
    </source>
</evidence>
<comment type="subcellular location">
    <subcellularLocation>
        <location evidence="1">Membrane</location>
        <topology evidence="1">Multi-pass membrane protein</topology>
    </subcellularLocation>
</comment>
<proteinExistence type="inferred from homology"/>
<keyword evidence="4" id="KW-1133">Transmembrane helix</keyword>
<dbReference type="GO" id="GO:0016020">
    <property type="term" value="C:membrane"/>
    <property type="evidence" value="ECO:0007669"/>
    <property type="project" value="UniProtKB-SubCell"/>
</dbReference>
<dbReference type="AlphaFoldDB" id="A0A917G4E2"/>
<keyword evidence="5" id="KW-0472">Membrane</keyword>
<comment type="similarity">
    <text evidence="2">Belongs to the TMEM86 family.</text>
</comment>
<dbReference type="Proteomes" id="UP000654257">
    <property type="component" value="Unassembled WGS sequence"/>
</dbReference>
<gene>
    <name evidence="6" type="ORF">GCM10007304_39020</name>
</gene>
<evidence type="ECO:0000256" key="1">
    <source>
        <dbReference type="ARBA" id="ARBA00004141"/>
    </source>
</evidence>
<evidence type="ECO:0000256" key="4">
    <source>
        <dbReference type="ARBA" id="ARBA00022989"/>
    </source>
</evidence>
<name>A0A917G4E2_9NOCA</name>
<protein>
    <recommendedName>
        <fullName evidence="8">Lysoplasmalogenase</fullName>
    </recommendedName>
</protein>
<accession>A0A917G4E2</accession>
<dbReference type="GO" id="GO:0016787">
    <property type="term" value="F:hydrolase activity"/>
    <property type="evidence" value="ECO:0007669"/>
    <property type="project" value="TreeGrafter"/>
</dbReference>
<evidence type="ECO:0008006" key="8">
    <source>
        <dbReference type="Google" id="ProtNLM"/>
    </source>
</evidence>
<organism evidence="6 7">
    <name type="scientific">Rhodococcoides trifolii</name>
    <dbReference type="NCBI Taxonomy" id="908250"/>
    <lineage>
        <taxon>Bacteria</taxon>
        <taxon>Bacillati</taxon>
        <taxon>Actinomycetota</taxon>
        <taxon>Actinomycetes</taxon>
        <taxon>Mycobacteriales</taxon>
        <taxon>Nocardiaceae</taxon>
        <taxon>Rhodococcoides</taxon>
    </lineage>
</organism>
<reference evidence="6" key="1">
    <citation type="journal article" date="2014" name="Int. J. Syst. Evol. Microbiol.">
        <title>Complete genome sequence of Corynebacterium casei LMG S-19264T (=DSM 44701T), isolated from a smear-ripened cheese.</title>
        <authorList>
            <consortium name="US DOE Joint Genome Institute (JGI-PGF)"/>
            <person name="Walter F."/>
            <person name="Albersmeier A."/>
            <person name="Kalinowski J."/>
            <person name="Ruckert C."/>
        </authorList>
    </citation>
    <scope>NUCLEOTIDE SEQUENCE</scope>
    <source>
        <strain evidence="6">CCM 7905</strain>
    </source>
</reference>
<dbReference type="RefSeq" id="WP_188546547.1">
    <property type="nucleotide sequence ID" value="NZ_BMCU01000004.1"/>
</dbReference>
<keyword evidence="7" id="KW-1185">Reference proteome</keyword>
<evidence type="ECO:0000313" key="7">
    <source>
        <dbReference type="Proteomes" id="UP000654257"/>
    </source>
</evidence>
<sequence>MIGVAYWGAAAVTVVGAATGRDHLQRAAKPLLMPLLALRSHDPLLTAGLAAATLGDIAMLEPDDDRRLMLGASSFAVMQTCWSRLLVRRGARLYPSTVGPRLVGWTVSSVVTCRRDSVIAPVLSAYGLALGTMSSLSADTSMPVFTKLGGLLFTVSDATILIRRLALTDDTHRRLAEAFVLTTYVAAQYLLVTGFVRDRAGASSRRLRPRSR</sequence>
<dbReference type="PANTHER" id="PTHR31885:SF6">
    <property type="entry name" value="GH04784P"/>
    <property type="match status" value="1"/>
</dbReference>
<dbReference type="Pfam" id="PF07947">
    <property type="entry name" value="YhhN"/>
    <property type="match status" value="1"/>
</dbReference>
<reference evidence="6" key="2">
    <citation type="submission" date="2020-09" db="EMBL/GenBank/DDBJ databases">
        <authorList>
            <person name="Sun Q."/>
            <person name="Sedlacek I."/>
        </authorList>
    </citation>
    <scope>NUCLEOTIDE SEQUENCE</scope>
    <source>
        <strain evidence="6">CCM 7905</strain>
    </source>
</reference>
<dbReference type="EMBL" id="BMCU01000004">
    <property type="protein sequence ID" value="GGG21363.1"/>
    <property type="molecule type" value="Genomic_DNA"/>
</dbReference>
<keyword evidence="3" id="KW-0812">Transmembrane</keyword>